<dbReference type="RefSeq" id="WP_343054264.1">
    <property type="nucleotide sequence ID" value="NZ_BAABHP010000024.1"/>
</dbReference>
<dbReference type="InterPro" id="IPR001646">
    <property type="entry name" value="5peptide_repeat"/>
</dbReference>
<dbReference type="PANTHER" id="PTHR14136:SF17">
    <property type="entry name" value="BTB_POZ DOMAIN-CONTAINING PROTEIN KCTD9"/>
    <property type="match status" value="1"/>
</dbReference>
<evidence type="ECO:0000313" key="1">
    <source>
        <dbReference type="EMBL" id="NYD37892.1"/>
    </source>
</evidence>
<dbReference type="Proteomes" id="UP000535890">
    <property type="component" value="Unassembled WGS sequence"/>
</dbReference>
<accession>A0A7Y9DZ41</accession>
<dbReference type="AlphaFoldDB" id="A0A7Y9DZ41"/>
<dbReference type="PANTHER" id="PTHR14136">
    <property type="entry name" value="BTB_POZ DOMAIN-CONTAINING PROTEIN KCTD9"/>
    <property type="match status" value="1"/>
</dbReference>
<keyword evidence="2" id="KW-1185">Reference proteome</keyword>
<evidence type="ECO:0000313" key="2">
    <source>
        <dbReference type="Proteomes" id="UP000535890"/>
    </source>
</evidence>
<gene>
    <name evidence="1" type="ORF">BJ983_003994</name>
</gene>
<dbReference type="Gene3D" id="2.160.20.80">
    <property type="entry name" value="E3 ubiquitin-protein ligase SopA"/>
    <property type="match status" value="1"/>
</dbReference>
<dbReference type="InterPro" id="IPR051082">
    <property type="entry name" value="Pentapeptide-BTB/POZ_domain"/>
</dbReference>
<protein>
    <recommendedName>
        <fullName evidence="3">Pentapeptide repeat protein</fullName>
    </recommendedName>
</protein>
<name>A0A7Y9DZ41_9PSEU</name>
<sequence length="247" mass="25907">MELEADCGRCAGLCCVAPAFTRSADFAISKPARTPCPNLSVGVSGEPAPCTIHAELPERGFPGCVTFDCFGAGQRVTARADWRVSPEAAFGAFDAMRALHEVLWYLAEPLDVLAAERSALADRVAALGPEADVGAVRGEAGELLGRVSEAVRGPDAASMARADLVGKDLRRRRMVDVSLRGALLMGADLRGVDLGRADLLGADLRGADLRGATLSGVLFLTNPQVTSARGDAATTLPSRVHRPSAWR</sequence>
<organism evidence="1 2">
    <name type="scientific">Actinomycetospora corticicola</name>
    <dbReference type="NCBI Taxonomy" id="663602"/>
    <lineage>
        <taxon>Bacteria</taxon>
        <taxon>Bacillati</taxon>
        <taxon>Actinomycetota</taxon>
        <taxon>Actinomycetes</taxon>
        <taxon>Pseudonocardiales</taxon>
        <taxon>Pseudonocardiaceae</taxon>
        <taxon>Actinomycetospora</taxon>
    </lineage>
</organism>
<dbReference type="Pfam" id="PF00805">
    <property type="entry name" value="Pentapeptide"/>
    <property type="match status" value="1"/>
</dbReference>
<dbReference type="SUPFAM" id="SSF141571">
    <property type="entry name" value="Pentapeptide repeat-like"/>
    <property type="match status" value="1"/>
</dbReference>
<evidence type="ECO:0008006" key="3">
    <source>
        <dbReference type="Google" id="ProtNLM"/>
    </source>
</evidence>
<reference evidence="1 2" key="1">
    <citation type="submission" date="2020-07" db="EMBL/GenBank/DDBJ databases">
        <title>Sequencing the genomes of 1000 actinobacteria strains.</title>
        <authorList>
            <person name="Klenk H.-P."/>
        </authorList>
    </citation>
    <scope>NUCLEOTIDE SEQUENCE [LARGE SCALE GENOMIC DNA]</scope>
    <source>
        <strain evidence="1 2">DSM 45772</strain>
    </source>
</reference>
<proteinExistence type="predicted"/>
<dbReference type="EMBL" id="JACCBN010000001">
    <property type="protein sequence ID" value="NYD37892.1"/>
    <property type="molecule type" value="Genomic_DNA"/>
</dbReference>
<comment type="caution">
    <text evidence="1">The sequence shown here is derived from an EMBL/GenBank/DDBJ whole genome shotgun (WGS) entry which is preliminary data.</text>
</comment>